<dbReference type="EMBL" id="VLPL01000010">
    <property type="protein sequence ID" value="TSJ39915.1"/>
    <property type="molecule type" value="Genomic_DNA"/>
</dbReference>
<evidence type="ECO:0000256" key="1">
    <source>
        <dbReference type="SAM" id="Phobius"/>
    </source>
</evidence>
<dbReference type="RefSeq" id="WP_144334331.1">
    <property type="nucleotide sequence ID" value="NZ_VLPL01000010.1"/>
</dbReference>
<evidence type="ECO:0000313" key="2">
    <source>
        <dbReference type="EMBL" id="TSJ39915.1"/>
    </source>
</evidence>
<reference evidence="2 3" key="1">
    <citation type="submission" date="2019-07" db="EMBL/GenBank/DDBJ databases">
        <authorList>
            <person name="Huq M.A."/>
        </authorList>
    </citation>
    <scope>NUCLEOTIDE SEQUENCE [LARGE SCALE GENOMIC DNA]</scope>
    <source>
        <strain evidence="2 3">MAH-3</strain>
    </source>
</reference>
<dbReference type="Proteomes" id="UP000316008">
    <property type="component" value="Unassembled WGS sequence"/>
</dbReference>
<gene>
    <name evidence="2" type="ORF">FO442_16535</name>
</gene>
<organism evidence="2 3">
    <name type="scientific">Fluviicola chungangensis</name>
    <dbReference type="NCBI Taxonomy" id="2597671"/>
    <lineage>
        <taxon>Bacteria</taxon>
        <taxon>Pseudomonadati</taxon>
        <taxon>Bacteroidota</taxon>
        <taxon>Flavobacteriia</taxon>
        <taxon>Flavobacteriales</taxon>
        <taxon>Crocinitomicaceae</taxon>
        <taxon>Fluviicola</taxon>
    </lineage>
</organism>
<evidence type="ECO:0000313" key="3">
    <source>
        <dbReference type="Proteomes" id="UP000316008"/>
    </source>
</evidence>
<proteinExistence type="predicted"/>
<sequence length="219" mass="24666">MKSISKILSWIFLPLLAPVYAVVIAMYVENWEAGFYQEESLFSLDPRAKEFFLYLFTSFSFLAPALTVLFLQTRGSVTSVMMEKRTERIIPAIMTILFGISLLAILLFKVPEGLPGARFIFGLSFGSLIAVIVCTVLTFRWKVSLHAAGMGILTGFLYMYYSEMLIFPMWILILAFIASGVVMSARMYLKLHSLTQLVAGFAIGFAGLVLGIKFFFLYY</sequence>
<accession>A0A556MJB7</accession>
<feature type="transmembrane region" description="Helical" evidence="1">
    <location>
        <begin position="92"/>
        <end position="110"/>
    </location>
</feature>
<keyword evidence="3" id="KW-1185">Reference proteome</keyword>
<dbReference type="CDD" id="cd01610">
    <property type="entry name" value="PAP2_like"/>
    <property type="match status" value="1"/>
</dbReference>
<keyword evidence="1" id="KW-1133">Transmembrane helix</keyword>
<feature type="transmembrane region" description="Helical" evidence="1">
    <location>
        <begin position="167"/>
        <end position="185"/>
    </location>
</feature>
<keyword evidence="1" id="KW-0472">Membrane</keyword>
<feature type="transmembrane region" description="Helical" evidence="1">
    <location>
        <begin position="116"/>
        <end position="136"/>
    </location>
</feature>
<feature type="transmembrane region" description="Helical" evidence="1">
    <location>
        <begin position="51"/>
        <end position="71"/>
    </location>
</feature>
<protein>
    <submittedName>
        <fullName evidence="2">Uncharacterized protein</fullName>
    </submittedName>
</protein>
<name>A0A556MJB7_9FLAO</name>
<dbReference type="OrthoDB" id="9786064at2"/>
<keyword evidence="1" id="KW-0812">Transmembrane</keyword>
<feature type="transmembrane region" description="Helical" evidence="1">
    <location>
        <begin position="197"/>
        <end position="218"/>
    </location>
</feature>
<comment type="caution">
    <text evidence="2">The sequence shown here is derived from an EMBL/GenBank/DDBJ whole genome shotgun (WGS) entry which is preliminary data.</text>
</comment>
<dbReference type="AlphaFoldDB" id="A0A556MJB7"/>